<dbReference type="Pfam" id="PF00440">
    <property type="entry name" value="TetR_N"/>
    <property type="match status" value="1"/>
</dbReference>
<gene>
    <name evidence="4" type="ORF">FF36_02352</name>
</gene>
<name>A0A0D8BHE4_9ACTN</name>
<evidence type="ECO:0000256" key="2">
    <source>
        <dbReference type="PROSITE-ProRule" id="PRU00335"/>
    </source>
</evidence>
<evidence type="ECO:0000313" key="5">
    <source>
        <dbReference type="Proteomes" id="UP000032545"/>
    </source>
</evidence>
<dbReference type="AlphaFoldDB" id="A0A0D8BHE4"/>
<evidence type="ECO:0000313" key="4">
    <source>
        <dbReference type="EMBL" id="KJE23394.1"/>
    </source>
</evidence>
<dbReference type="InterPro" id="IPR036271">
    <property type="entry name" value="Tet_transcr_reg_TetR-rel_C_sf"/>
</dbReference>
<dbReference type="GO" id="GO:0000976">
    <property type="term" value="F:transcription cis-regulatory region binding"/>
    <property type="evidence" value="ECO:0007669"/>
    <property type="project" value="TreeGrafter"/>
</dbReference>
<protein>
    <submittedName>
        <fullName evidence="4">Transcriptional regulator, TetR family</fullName>
    </submittedName>
</protein>
<dbReference type="SUPFAM" id="SSF46689">
    <property type="entry name" value="Homeodomain-like"/>
    <property type="match status" value="1"/>
</dbReference>
<dbReference type="RefSeq" id="WP_044885038.1">
    <property type="nucleotide sequence ID" value="NZ_JYFN01000014.1"/>
</dbReference>
<dbReference type="Proteomes" id="UP000032545">
    <property type="component" value="Unassembled WGS sequence"/>
</dbReference>
<dbReference type="EMBL" id="JYFN01000014">
    <property type="protein sequence ID" value="KJE23394.1"/>
    <property type="molecule type" value="Genomic_DNA"/>
</dbReference>
<evidence type="ECO:0000259" key="3">
    <source>
        <dbReference type="PROSITE" id="PS50977"/>
    </source>
</evidence>
<sequence length="207" mass="22479">MKSSARLGRPVNADAERTRRRILLAAMTHVAEVGYSRATMKSIAEQADLTSAAIYRYFPSKADLVLQALDDVFADVVGRLEAAAFSVEGFRARLVALLEEALACMADHPAMTRFEASLLFESTHSPEFAAAVGYRRHTEETLYRRLVVEAVEVGELPGGTSVQAMVDLLTSVSWGLTHLSVTATADRHRAAIRLTESLLAQGFPVGS</sequence>
<keyword evidence="1 2" id="KW-0238">DNA-binding</keyword>
<dbReference type="PANTHER" id="PTHR30055:SF226">
    <property type="entry name" value="HTH-TYPE TRANSCRIPTIONAL REGULATOR PKSA"/>
    <property type="match status" value="1"/>
</dbReference>
<comment type="caution">
    <text evidence="4">The sequence shown here is derived from an EMBL/GenBank/DDBJ whole genome shotgun (WGS) entry which is preliminary data.</text>
</comment>
<feature type="DNA-binding region" description="H-T-H motif" evidence="2">
    <location>
        <begin position="39"/>
        <end position="58"/>
    </location>
</feature>
<keyword evidence="5" id="KW-1185">Reference proteome</keyword>
<dbReference type="PRINTS" id="PR00455">
    <property type="entry name" value="HTHTETR"/>
</dbReference>
<dbReference type="InterPro" id="IPR009057">
    <property type="entry name" value="Homeodomain-like_sf"/>
</dbReference>
<dbReference type="SUPFAM" id="SSF48498">
    <property type="entry name" value="Tetracyclin repressor-like, C-terminal domain"/>
    <property type="match status" value="1"/>
</dbReference>
<dbReference type="PROSITE" id="PS50977">
    <property type="entry name" value="HTH_TETR_2"/>
    <property type="match status" value="1"/>
</dbReference>
<dbReference type="PATRIC" id="fig|1502723.3.peg.1383"/>
<proteinExistence type="predicted"/>
<feature type="domain" description="HTH tetR-type" evidence="3">
    <location>
        <begin position="16"/>
        <end position="76"/>
    </location>
</feature>
<reference evidence="5" key="1">
    <citation type="submission" date="2015-02" db="EMBL/GenBank/DDBJ databases">
        <title>Draft Genome of Frankia sp. CpI1-S.</title>
        <authorList>
            <person name="Oshone R.T."/>
            <person name="Ngom M."/>
            <person name="Ghodhbane-Gtari F."/>
            <person name="Gtari M."/>
            <person name="Morris K."/>
            <person name="Thomas K."/>
            <person name="Sen A."/>
            <person name="Tisa L.S."/>
        </authorList>
    </citation>
    <scope>NUCLEOTIDE SEQUENCE [LARGE SCALE GENOMIC DNA]</scope>
    <source>
        <strain evidence="5">CpI1-S</strain>
    </source>
</reference>
<evidence type="ECO:0000256" key="1">
    <source>
        <dbReference type="ARBA" id="ARBA00023125"/>
    </source>
</evidence>
<dbReference type="PROSITE" id="PS01081">
    <property type="entry name" value="HTH_TETR_1"/>
    <property type="match status" value="1"/>
</dbReference>
<dbReference type="InterPro" id="IPR050109">
    <property type="entry name" value="HTH-type_TetR-like_transc_reg"/>
</dbReference>
<dbReference type="PANTHER" id="PTHR30055">
    <property type="entry name" value="HTH-TYPE TRANSCRIPTIONAL REGULATOR RUTR"/>
    <property type="match status" value="1"/>
</dbReference>
<dbReference type="GO" id="GO:0003700">
    <property type="term" value="F:DNA-binding transcription factor activity"/>
    <property type="evidence" value="ECO:0007669"/>
    <property type="project" value="TreeGrafter"/>
</dbReference>
<dbReference type="InterPro" id="IPR023772">
    <property type="entry name" value="DNA-bd_HTH_TetR-type_CS"/>
</dbReference>
<dbReference type="Gene3D" id="1.10.357.10">
    <property type="entry name" value="Tetracycline Repressor, domain 2"/>
    <property type="match status" value="1"/>
</dbReference>
<organism evidence="4 5">
    <name type="scientific">Frankia torreyi</name>
    <dbReference type="NCBI Taxonomy" id="1856"/>
    <lineage>
        <taxon>Bacteria</taxon>
        <taxon>Bacillati</taxon>
        <taxon>Actinomycetota</taxon>
        <taxon>Actinomycetes</taxon>
        <taxon>Frankiales</taxon>
        <taxon>Frankiaceae</taxon>
        <taxon>Frankia</taxon>
    </lineage>
</organism>
<accession>A0A0D8BHE4</accession>
<dbReference type="OrthoDB" id="3426391at2"/>
<dbReference type="InterPro" id="IPR001647">
    <property type="entry name" value="HTH_TetR"/>
</dbReference>
<reference evidence="4 5" key="2">
    <citation type="journal article" date="2016" name="Genome Announc.">
        <title>Permanent Draft Genome Sequences for Two Variants of Frankia sp. Strain CpI1, the First Frankia Strain Isolated from Root Nodules of Comptonia peregrina.</title>
        <authorList>
            <person name="Oshone R."/>
            <person name="Hurst S.G.IV."/>
            <person name="Abebe-Akele F."/>
            <person name="Simpson S."/>
            <person name="Morris K."/>
            <person name="Thomas W.K."/>
            <person name="Tisa L.S."/>
        </authorList>
    </citation>
    <scope>NUCLEOTIDE SEQUENCE [LARGE SCALE GENOMIC DNA]</scope>
    <source>
        <strain evidence="5">CpI1-S</strain>
    </source>
</reference>